<dbReference type="EMBL" id="QJKJ01011887">
    <property type="protein sequence ID" value="RDX69986.1"/>
    <property type="molecule type" value="Genomic_DNA"/>
</dbReference>
<sequence>MDPDGWASASGVGIRFVVGIRSRVSIWIRLGHRVGIIESASFGRDSSGLSWECMTRRRRSSSLHLFDPEMDKTLNRIRKTKNINVGHSSNSFNSIFEANTLKNKPDIDIEGAGDTEYVVPTVVHPISIAGSYELKFELIHLLPKFHGLVGEDSYKHLNEFHMGILEDYIKMKAFLFSLDGVGLAPVMFKTWGDMKRMFLEKFFSAFRTVTIRKEICGIRQHSRETLHEYWERFNKLCATFPHHQISKQLLLQYLYEGLLMMDRNMVDGANEGTLMDKILAAARHLISNMAIDRANIPCEVARCRVALTKYTVSVWNLHLSGAPCRYVSHFARNRVRKHIMHWSNRRWIPIRKATVSKLTVAIPTESKSRAIYNPEIWTIREHAKHQHSTNKQQMPP</sequence>
<evidence type="ECO:0000313" key="2">
    <source>
        <dbReference type="EMBL" id="RDX69986.1"/>
    </source>
</evidence>
<reference evidence="2" key="1">
    <citation type="submission" date="2018-05" db="EMBL/GenBank/DDBJ databases">
        <title>Draft genome of Mucuna pruriens seed.</title>
        <authorList>
            <person name="Nnadi N.E."/>
            <person name="Vos R."/>
            <person name="Hasami M.H."/>
            <person name="Devisetty U.K."/>
            <person name="Aguiy J.C."/>
        </authorList>
    </citation>
    <scope>NUCLEOTIDE SEQUENCE [LARGE SCALE GENOMIC DNA]</scope>
    <source>
        <strain evidence="2">JCA_2017</strain>
    </source>
</reference>
<dbReference type="Proteomes" id="UP000257109">
    <property type="component" value="Unassembled WGS sequence"/>
</dbReference>
<protein>
    <recommendedName>
        <fullName evidence="1">Retrotransposon gag domain-containing protein</fullName>
    </recommendedName>
</protein>
<dbReference type="Pfam" id="PF03732">
    <property type="entry name" value="Retrotrans_gag"/>
    <property type="match status" value="1"/>
</dbReference>
<dbReference type="InterPro" id="IPR005162">
    <property type="entry name" value="Retrotrans_gag_dom"/>
</dbReference>
<evidence type="ECO:0000313" key="3">
    <source>
        <dbReference type="Proteomes" id="UP000257109"/>
    </source>
</evidence>
<keyword evidence="3" id="KW-1185">Reference proteome</keyword>
<evidence type="ECO:0000259" key="1">
    <source>
        <dbReference type="Pfam" id="PF03732"/>
    </source>
</evidence>
<comment type="caution">
    <text evidence="2">The sequence shown here is derived from an EMBL/GenBank/DDBJ whole genome shotgun (WGS) entry which is preliminary data.</text>
</comment>
<accession>A0A371EVI6</accession>
<dbReference type="PANTHER" id="PTHR33223:SF3">
    <property type="match status" value="1"/>
</dbReference>
<dbReference type="PANTHER" id="PTHR33223">
    <property type="entry name" value="CCHC-TYPE DOMAIN-CONTAINING PROTEIN"/>
    <property type="match status" value="1"/>
</dbReference>
<organism evidence="2 3">
    <name type="scientific">Mucuna pruriens</name>
    <name type="common">Velvet bean</name>
    <name type="synonym">Dolichos pruriens</name>
    <dbReference type="NCBI Taxonomy" id="157652"/>
    <lineage>
        <taxon>Eukaryota</taxon>
        <taxon>Viridiplantae</taxon>
        <taxon>Streptophyta</taxon>
        <taxon>Embryophyta</taxon>
        <taxon>Tracheophyta</taxon>
        <taxon>Spermatophyta</taxon>
        <taxon>Magnoliopsida</taxon>
        <taxon>eudicotyledons</taxon>
        <taxon>Gunneridae</taxon>
        <taxon>Pentapetalae</taxon>
        <taxon>rosids</taxon>
        <taxon>fabids</taxon>
        <taxon>Fabales</taxon>
        <taxon>Fabaceae</taxon>
        <taxon>Papilionoideae</taxon>
        <taxon>50 kb inversion clade</taxon>
        <taxon>NPAAA clade</taxon>
        <taxon>indigoferoid/millettioid clade</taxon>
        <taxon>Phaseoleae</taxon>
        <taxon>Mucuna</taxon>
    </lineage>
</organism>
<feature type="non-terminal residue" evidence="2">
    <location>
        <position position="1"/>
    </location>
</feature>
<feature type="domain" description="Retrotransposon gag" evidence="1">
    <location>
        <begin position="188"/>
        <end position="258"/>
    </location>
</feature>
<dbReference type="OrthoDB" id="1689420at2759"/>
<proteinExistence type="predicted"/>
<name>A0A371EVI6_MUCPR</name>
<dbReference type="AlphaFoldDB" id="A0A371EVI6"/>
<gene>
    <name evidence="2" type="ORF">CR513_50828</name>
</gene>